<sequence>MAQPTRNRERSYSVSQIDDIDELNQPCDGDFCSESIYRLSITISKYNHLPDQSVSVEYLPENQKLQIPAAMGMSLTPTNSSLCGVTNHTLYYSTTFWKLASMSYTEIASLVKTTTNGEAIREVIDGLEMVTPVPERPSRWETTEADSDETFGKLSRILRFNCDIRDFGYLLTEDATVTDSAWSENVENVPHSRLQNKLKPYTLQMIAALNHGPVGNYPLGAWVRAYGLGFGIYPDRGSAYKVESVYTTEMPSTDDQTAVLAFQHSYGETLANLCLNILAVFGLLHLSKDKTYVRGDDYMNRIGKSYLEALEIPDTSKKLLGLMMAKHKECLLRVAPHPFGLAQTYWLAKVMYMHELLMPSLALRFHHATPPPVQRIMVVCEAAREWENIPEASDVLEMFKDKLPRLKAQEVAIKEAPPRYSDLYRLYGCEEKMEISGEVRDDLIAFMPATYGYAIWLHMLARTVRRRMVSLWLAVSRVSNVI</sequence>
<dbReference type="AlphaFoldDB" id="A0A6D2IW54"/>
<proteinExistence type="predicted"/>
<organism evidence="1 2">
    <name type="scientific">Microthlaspi erraticum</name>
    <dbReference type="NCBI Taxonomy" id="1685480"/>
    <lineage>
        <taxon>Eukaryota</taxon>
        <taxon>Viridiplantae</taxon>
        <taxon>Streptophyta</taxon>
        <taxon>Embryophyta</taxon>
        <taxon>Tracheophyta</taxon>
        <taxon>Spermatophyta</taxon>
        <taxon>Magnoliopsida</taxon>
        <taxon>eudicotyledons</taxon>
        <taxon>Gunneridae</taxon>
        <taxon>Pentapetalae</taxon>
        <taxon>rosids</taxon>
        <taxon>malvids</taxon>
        <taxon>Brassicales</taxon>
        <taxon>Brassicaceae</taxon>
        <taxon>Coluteocarpeae</taxon>
        <taxon>Microthlaspi</taxon>
    </lineage>
</organism>
<gene>
    <name evidence="1" type="ORF">MERR_LOCUS20030</name>
</gene>
<evidence type="ECO:0000313" key="2">
    <source>
        <dbReference type="Proteomes" id="UP000467841"/>
    </source>
</evidence>
<reference evidence="1" key="1">
    <citation type="submission" date="2020-01" db="EMBL/GenBank/DDBJ databases">
        <authorList>
            <person name="Mishra B."/>
        </authorList>
    </citation>
    <scope>NUCLEOTIDE SEQUENCE [LARGE SCALE GENOMIC DNA]</scope>
</reference>
<dbReference type="EMBL" id="CACVBM020001128">
    <property type="protein sequence ID" value="CAA7032795.1"/>
    <property type="molecule type" value="Genomic_DNA"/>
</dbReference>
<dbReference type="Proteomes" id="UP000467841">
    <property type="component" value="Unassembled WGS sequence"/>
</dbReference>
<keyword evidence="2" id="KW-1185">Reference proteome</keyword>
<protein>
    <submittedName>
        <fullName evidence="1">Uncharacterized protein</fullName>
    </submittedName>
</protein>
<name>A0A6D2IW54_9BRAS</name>
<evidence type="ECO:0000313" key="1">
    <source>
        <dbReference type="EMBL" id="CAA7032795.1"/>
    </source>
</evidence>
<accession>A0A6D2IW54</accession>
<dbReference type="OrthoDB" id="1072090at2759"/>
<comment type="caution">
    <text evidence="1">The sequence shown here is derived from an EMBL/GenBank/DDBJ whole genome shotgun (WGS) entry which is preliminary data.</text>
</comment>